<feature type="domain" description="GH18" evidence="8">
    <location>
        <begin position="22"/>
        <end position="420"/>
    </location>
</feature>
<comment type="caution">
    <text evidence="9">The sequence shown here is derived from an EMBL/GenBank/DDBJ whole genome shotgun (WGS) entry which is preliminary data.</text>
</comment>
<dbReference type="InterPro" id="IPR001579">
    <property type="entry name" value="Glyco_hydro_18_chit_AS"/>
</dbReference>
<comment type="catalytic activity">
    <reaction evidence="1">
        <text>Random endo-hydrolysis of N-acetyl-beta-D-glucosaminide (1-&gt;4)-beta-linkages in chitin and chitodextrins.</text>
        <dbReference type="EC" id="3.2.1.14"/>
    </reaction>
</comment>
<dbReference type="SMART" id="SM00636">
    <property type="entry name" value="Glyco_18"/>
    <property type="match status" value="1"/>
</dbReference>
<dbReference type="InterPro" id="IPR001223">
    <property type="entry name" value="Glyco_hydro18_cat"/>
</dbReference>
<evidence type="ECO:0000256" key="3">
    <source>
        <dbReference type="ARBA" id="ARBA00022801"/>
    </source>
</evidence>
<reference evidence="9" key="1">
    <citation type="submission" date="2021-07" db="EMBL/GenBank/DDBJ databases">
        <title>Characterization of violacein-producing bacteria and related species.</title>
        <authorList>
            <person name="Wilson H.S."/>
            <person name="De Leon M.E."/>
        </authorList>
    </citation>
    <scope>NUCLEOTIDE SEQUENCE</scope>
    <source>
        <strain evidence="9">HSC-15S17</strain>
    </source>
</reference>
<organism evidence="9 11">
    <name type="scientific">Duganella violaceipulchra</name>
    <dbReference type="NCBI Taxonomy" id="2849652"/>
    <lineage>
        <taxon>Bacteria</taxon>
        <taxon>Pseudomonadati</taxon>
        <taxon>Pseudomonadota</taxon>
        <taxon>Betaproteobacteria</taxon>
        <taxon>Burkholderiales</taxon>
        <taxon>Oxalobacteraceae</taxon>
        <taxon>Telluria group</taxon>
        <taxon>Duganella</taxon>
    </lineage>
</organism>
<dbReference type="AlphaFoldDB" id="A0AA41KZ12"/>
<dbReference type="GO" id="GO:0008843">
    <property type="term" value="F:endochitinase activity"/>
    <property type="evidence" value="ECO:0007669"/>
    <property type="project" value="UniProtKB-EC"/>
</dbReference>
<evidence type="ECO:0000256" key="1">
    <source>
        <dbReference type="ARBA" id="ARBA00000822"/>
    </source>
</evidence>
<dbReference type="Pfam" id="PF00704">
    <property type="entry name" value="Glyco_hydro_18"/>
    <property type="match status" value="1"/>
</dbReference>
<evidence type="ECO:0000256" key="4">
    <source>
        <dbReference type="ARBA" id="ARBA00023295"/>
    </source>
</evidence>
<dbReference type="PROSITE" id="PS01095">
    <property type="entry name" value="GH18_1"/>
    <property type="match status" value="1"/>
</dbReference>
<dbReference type="GO" id="GO:0008061">
    <property type="term" value="F:chitin binding"/>
    <property type="evidence" value="ECO:0007669"/>
    <property type="project" value="InterPro"/>
</dbReference>
<protein>
    <recommendedName>
        <fullName evidence="2">chitinase</fullName>
        <ecNumber evidence="2">3.2.1.14</ecNumber>
    </recommendedName>
</protein>
<dbReference type="InterPro" id="IPR050314">
    <property type="entry name" value="Glycosyl_Hydrlase_18"/>
</dbReference>
<evidence type="ECO:0000256" key="7">
    <source>
        <dbReference type="SAM" id="SignalP"/>
    </source>
</evidence>
<name>A0AA41KZ12_9BURK</name>
<evidence type="ECO:0000313" key="12">
    <source>
        <dbReference type="Proteomes" id="UP001162889"/>
    </source>
</evidence>
<dbReference type="EMBL" id="JAHTGR010000001">
    <property type="protein sequence ID" value="MBV6319511.1"/>
    <property type="molecule type" value="Genomic_DNA"/>
</dbReference>
<comment type="similarity">
    <text evidence="6">Belongs to the glycosyl hydrolase 18 family.</text>
</comment>
<dbReference type="EC" id="3.2.1.14" evidence="2"/>
<evidence type="ECO:0000256" key="2">
    <source>
        <dbReference type="ARBA" id="ARBA00012729"/>
    </source>
</evidence>
<dbReference type="InterPro" id="IPR011583">
    <property type="entry name" value="Chitinase_II/V-like_cat"/>
</dbReference>
<keyword evidence="7" id="KW-0732">Signal</keyword>
<accession>A0AA41KZ12</accession>
<dbReference type="PROSITE" id="PS51910">
    <property type="entry name" value="GH18_2"/>
    <property type="match status" value="1"/>
</dbReference>
<evidence type="ECO:0000259" key="8">
    <source>
        <dbReference type="PROSITE" id="PS51910"/>
    </source>
</evidence>
<evidence type="ECO:0000313" key="11">
    <source>
        <dbReference type="Proteomes" id="UP001155901"/>
    </source>
</evidence>
<reference evidence="10" key="2">
    <citation type="submission" date="2022-03" db="EMBL/GenBank/DDBJ databases">
        <title>Genome Encyclopedia of Bacteria and Archaea VI: Functional Genomics of Type Strains.</title>
        <authorList>
            <person name="Whitman W."/>
        </authorList>
    </citation>
    <scope>NUCLEOTIDE SEQUENCE</scope>
    <source>
        <strain evidence="10">HSC-15S17</strain>
    </source>
</reference>
<sequence>MRTRLSCLAVAAALLAGGAHAAEVGSYYTGWSVGKGFRLKHLDQSGAAAGFTYLVYAFENVYKMPDGGVRCDSGRDSEDVANGMNATLDYARRFTADESVDGSADKAGQPLAGNFNQLAQLKKRHPTLKVLVALGGGEWSHHFPAGAATPAGRRALVSSCIDLYLRGNLPKLDGHGGAGAAAGVFDGIDLDWEHPGPDDKANFTLLLEEFHRQLDTLGKASGKRYLLTAAVNSTDDKMRYTDPAAYSRSLDWINLMTYDFHGAWSKQGPTGFQSNLYSDPASADATPRSVEAGVKRFMKAGVPADKIVVGVPFYARGWSGVSAANNGLYQPATGAAQGFEEGAEQYSTIAARGLTTFYHPVTKQLWTFDQGTFWTYDDPRVIRDKAAYVRTKKLRGLMSWSLDQDDAAFSLSRAMQEVLK</sequence>
<dbReference type="PANTHER" id="PTHR11177:SF317">
    <property type="entry name" value="CHITINASE 12-RELATED"/>
    <property type="match status" value="1"/>
</dbReference>
<keyword evidence="12" id="KW-1185">Reference proteome</keyword>
<proteinExistence type="inferred from homology"/>
<gene>
    <name evidence="9" type="ORF">KVP70_01070</name>
    <name evidence="10" type="ORF">L1274_000365</name>
</gene>
<dbReference type="CDD" id="cd06548">
    <property type="entry name" value="GH18_chitinase"/>
    <property type="match status" value="1"/>
</dbReference>
<dbReference type="GO" id="GO:0005975">
    <property type="term" value="P:carbohydrate metabolic process"/>
    <property type="evidence" value="ECO:0007669"/>
    <property type="project" value="InterPro"/>
</dbReference>
<evidence type="ECO:0000313" key="10">
    <source>
        <dbReference type="EMBL" id="MCP2006677.1"/>
    </source>
</evidence>
<dbReference type="Proteomes" id="UP001162889">
    <property type="component" value="Unassembled WGS sequence"/>
</dbReference>
<evidence type="ECO:0000313" key="9">
    <source>
        <dbReference type="EMBL" id="MBV6319511.1"/>
    </source>
</evidence>
<keyword evidence="3 5" id="KW-0378">Hydrolase</keyword>
<dbReference type="PANTHER" id="PTHR11177">
    <property type="entry name" value="CHITINASE"/>
    <property type="match status" value="1"/>
</dbReference>
<keyword evidence="4 5" id="KW-0326">Glycosidase</keyword>
<feature type="chain" id="PRO_5041325166" description="chitinase" evidence="7">
    <location>
        <begin position="22"/>
        <end position="420"/>
    </location>
</feature>
<dbReference type="Proteomes" id="UP001155901">
    <property type="component" value="Unassembled WGS sequence"/>
</dbReference>
<dbReference type="RefSeq" id="WP_217940174.1">
    <property type="nucleotide sequence ID" value="NZ_JAHTGR010000001.1"/>
</dbReference>
<evidence type="ECO:0000256" key="5">
    <source>
        <dbReference type="RuleBase" id="RU000489"/>
    </source>
</evidence>
<feature type="signal peptide" evidence="7">
    <location>
        <begin position="1"/>
        <end position="21"/>
    </location>
</feature>
<evidence type="ECO:0000256" key="6">
    <source>
        <dbReference type="RuleBase" id="RU004453"/>
    </source>
</evidence>
<dbReference type="EMBL" id="JALJZU010000001">
    <property type="protein sequence ID" value="MCP2006677.1"/>
    <property type="molecule type" value="Genomic_DNA"/>
</dbReference>